<dbReference type="InterPro" id="IPR034687">
    <property type="entry name" value="ELP3-like"/>
</dbReference>
<dbReference type="InterPro" id="IPR032432">
    <property type="entry name" value="Radical_SAM_C"/>
</dbReference>
<dbReference type="EMBL" id="LCKX01000001">
    <property type="protein sequence ID" value="KKU08247.1"/>
    <property type="molecule type" value="Genomic_DNA"/>
</dbReference>
<dbReference type="Pfam" id="PF13673">
    <property type="entry name" value="Acetyltransf_10"/>
    <property type="match status" value="1"/>
</dbReference>
<dbReference type="SFLD" id="SFLDS00029">
    <property type="entry name" value="Radical_SAM"/>
    <property type="match status" value="1"/>
</dbReference>
<evidence type="ECO:0000313" key="17">
    <source>
        <dbReference type="EMBL" id="KKU08247.1"/>
    </source>
</evidence>
<dbReference type="GO" id="GO:0033588">
    <property type="term" value="C:elongator holoenzyme complex"/>
    <property type="evidence" value="ECO:0007669"/>
    <property type="project" value="TreeGrafter"/>
</dbReference>
<dbReference type="SMART" id="SM00729">
    <property type="entry name" value="Elp3"/>
    <property type="match status" value="1"/>
</dbReference>
<comment type="cofactor">
    <cofactor evidence="1">
        <name>[4Fe-4S] cluster</name>
        <dbReference type="ChEBI" id="CHEBI:49883"/>
    </cofactor>
</comment>
<dbReference type="InterPro" id="IPR006638">
    <property type="entry name" value="Elp3/MiaA/NifB-like_rSAM"/>
</dbReference>
<accession>A0A0G1MJI1</accession>
<evidence type="ECO:0000256" key="8">
    <source>
        <dbReference type="ARBA" id="ARBA00022694"/>
    </source>
</evidence>
<dbReference type="InterPro" id="IPR039661">
    <property type="entry name" value="ELP3"/>
</dbReference>
<keyword evidence="8" id="KW-0819">tRNA processing</keyword>
<comment type="similarity">
    <text evidence="3">Belongs to the ELP3 family.</text>
</comment>
<dbReference type="PANTHER" id="PTHR11135">
    <property type="entry name" value="HISTONE ACETYLTRANSFERASE-RELATED"/>
    <property type="match status" value="1"/>
</dbReference>
<name>A0A0G1MJI1_9BACT</name>
<dbReference type="EC" id="2.3.1.311" evidence="14"/>
<evidence type="ECO:0000256" key="9">
    <source>
        <dbReference type="ARBA" id="ARBA00022723"/>
    </source>
</evidence>
<evidence type="ECO:0000256" key="1">
    <source>
        <dbReference type="ARBA" id="ARBA00001966"/>
    </source>
</evidence>
<sequence>MKLSLEQQLIILAIDTRVSSKKQLDALKRSWAKRHKQSMPDGNTLIKAYRFLREKKLVDRNTALELILQIRGVRTLSGVAILTVLTKPFVCPGKCTYCPNDPEMPKSYIKDEPAAQRAYFNKFDPYQQVYTRLESLTGNGHTVDKAELIVKGGSWSVYARDYKYWFISECFRACNDFRQGRSSTIKETRLTNTETDFRRLQKILHREQKKNETARCRIIGLTLETRPDLISAAQVAEMRDLGTTRLEIGVQHTDENIQRITKRGHGNVEVYKASRLLRLAGFKLDYHLMPQLPLSTPQKDFKMIKEIFSNPEFCPDMIKIYPCTVIDKTKLYEDVKKGKFMPYPDKKLVDMLIRAKSEIIPTYCRISRLIRDIPSHHIMAGNTVTNLREVIQKQMKERGLRCKCLRCREVGHQMNIPYNPQLFITEYPASGGREYFLSFEDPEQHVVYAFLRLRIENQKENTVLRAQIERYQRTFPAYIRELHTYGHLISLHKKTRGAKIAQHKGLGKQLVKEAEKICRKYNVKKLAVISGIGVRDYYRSLGFRLKETYMIKNM</sequence>
<evidence type="ECO:0000256" key="14">
    <source>
        <dbReference type="ARBA" id="ARBA00044771"/>
    </source>
</evidence>
<dbReference type="Pfam" id="PF04055">
    <property type="entry name" value="Radical_SAM"/>
    <property type="match status" value="1"/>
</dbReference>
<reference evidence="17 18" key="1">
    <citation type="journal article" date="2015" name="Nature">
        <title>rRNA introns, odd ribosomes, and small enigmatic genomes across a large radiation of phyla.</title>
        <authorList>
            <person name="Brown C.T."/>
            <person name="Hug L.A."/>
            <person name="Thomas B.C."/>
            <person name="Sharon I."/>
            <person name="Castelle C.J."/>
            <person name="Singh A."/>
            <person name="Wilkins M.J."/>
            <person name="Williams K.H."/>
            <person name="Banfield J.F."/>
        </authorList>
    </citation>
    <scope>NUCLEOTIDE SEQUENCE [LARGE SCALE GENOMIC DNA]</scope>
</reference>
<keyword evidence="6 17" id="KW-0808">Transferase</keyword>
<keyword evidence="7" id="KW-0949">S-adenosyl-L-methionine</keyword>
<evidence type="ECO:0000256" key="7">
    <source>
        <dbReference type="ARBA" id="ARBA00022691"/>
    </source>
</evidence>
<evidence type="ECO:0000313" key="18">
    <source>
        <dbReference type="Proteomes" id="UP000033999"/>
    </source>
</evidence>
<dbReference type="GO" id="GO:0002926">
    <property type="term" value="P:tRNA wobble base 5-methoxycarbonylmethyl-2-thiouridinylation"/>
    <property type="evidence" value="ECO:0007669"/>
    <property type="project" value="TreeGrafter"/>
</dbReference>
<evidence type="ECO:0000256" key="15">
    <source>
        <dbReference type="ARBA" id="ARBA00047372"/>
    </source>
</evidence>
<evidence type="ECO:0000256" key="2">
    <source>
        <dbReference type="ARBA" id="ARBA00005217"/>
    </source>
</evidence>
<keyword evidence="13" id="KW-0012">Acyltransferase</keyword>
<dbReference type="NCBIfam" id="TIGR01211">
    <property type="entry name" value="ELP3"/>
    <property type="match status" value="1"/>
</dbReference>
<keyword evidence="11" id="KW-0408">Iron</keyword>
<evidence type="ECO:0000256" key="5">
    <source>
        <dbReference type="ARBA" id="ARBA00022555"/>
    </source>
</evidence>
<evidence type="ECO:0000256" key="6">
    <source>
        <dbReference type="ARBA" id="ARBA00022679"/>
    </source>
</evidence>
<organism evidence="17 18">
    <name type="scientific">Candidatus Magasanikbacteria bacterium GW2011_GWA2_45_39</name>
    <dbReference type="NCBI Taxonomy" id="1619041"/>
    <lineage>
        <taxon>Bacteria</taxon>
        <taxon>Candidatus Magasanikiibacteriota</taxon>
    </lineage>
</organism>
<dbReference type="GO" id="GO:0000049">
    <property type="term" value="F:tRNA binding"/>
    <property type="evidence" value="ECO:0007669"/>
    <property type="project" value="UniProtKB-KW"/>
</dbReference>
<proteinExistence type="inferred from homology"/>
<evidence type="ECO:0000256" key="12">
    <source>
        <dbReference type="ARBA" id="ARBA00023014"/>
    </source>
</evidence>
<keyword evidence="9" id="KW-0479">Metal-binding</keyword>
<evidence type="ECO:0000256" key="4">
    <source>
        <dbReference type="ARBA" id="ARBA00022485"/>
    </source>
</evidence>
<dbReference type="GO" id="GO:0005737">
    <property type="term" value="C:cytoplasm"/>
    <property type="evidence" value="ECO:0007669"/>
    <property type="project" value="TreeGrafter"/>
</dbReference>
<dbReference type="GO" id="GO:0046872">
    <property type="term" value="F:metal ion binding"/>
    <property type="evidence" value="ECO:0007669"/>
    <property type="project" value="UniProtKB-KW"/>
</dbReference>
<dbReference type="SFLD" id="SFLDG01086">
    <property type="entry name" value="elongater_protein-like"/>
    <property type="match status" value="1"/>
</dbReference>
<dbReference type="GO" id="GO:0051539">
    <property type="term" value="F:4 iron, 4 sulfur cluster binding"/>
    <property type="evidence" value="ECO:0007669"/>
    <property type="project" value="UniProtKB-KW"/>
</dbReference>
<dbReference type="PANTHER" id="PTHR11135:SF2">
    <property type="entry name" value="ELONGATOR COMPLEX PROTEIN 3"/>
    <property type="match status" value="1"/>
</dbReference>
<evidence type="ECO:0000256" key="3">
    <source>
        <dbReference type="ARBA" id="ARBA00005494"/>
    </source>
</evidence>
<keyword evidence="4" id="KW-0004">4Fe-4S</keyword>
<dbReference type="AlphaFoldDB" id="A0A0G1MJI1"/>
<dbReference type="Proteomes" id="UP000033999">
    <property type="component" value="Unassembled WGS sequence"/>
</dbReference>
<dbReference type="InterPro" id="IPR016181">
    <property type="entry name" value="Acyl_CoA_acyltransferase"/>
</dbReference>
<dbReference type="GO" id="GO:0106261">
    <property type="term" value="F:tRNA uridine(34) acetyltransferase activity"/>
    <property type="evidence" value="ECO:0007669"/>
    <property type="project" value="UniProtKB-EC"/>
</dbReference>
<comment type="pathway">
    <text evidence="2">tRNA modification.</text>
</comment>
<keyword evidence="5" id="KW-0820">tRNA-binding</keyword>
<dbReference type="InterPro" id="IPR058240">
    <property type="entry name" value="rSAM_sf"/>
</dbReference>
<evidence type="ECO:0000259" key="16">
    <source>
        <dbReference type="SMART" id="SM00729"/>
    </source>
</evidence>
<dbReference type="Pfam" id="PF16199">
    <property type="entry name" value="Radical_SAM_C"/>
    <property type="match status" value="1"/>
</dbReference>
<dbReference type="SUPFAM" id="SSF102114">
    <property type="entry name" value="Radical SAM enzymes"/>
    <property type="match status" value="1"/>
</dbReference>
<keyword evidence="10" id="KW-0694">RNA-binding</keyword>
<comment type="caution">
    <text evidence="17">The sequence shown here is derived from an EMBL/GenBank/DDBJ whole genome shotgun (WGS) entry which is preliminary data.</text>
</comment>
<keyword evidence="12" id="KW-0411">Iron-sulfur</keyword>
<comment type="catalytic activity">
    <reaction evidence="15">
        <text>uridine(34) in tRNA + acetyl-CoA + S-adenosyl-L-methionine + H2O = 5-(carboxymethyl)uridine(34) in tRNA + 5'-deoxyadenosine + L-methionine + CoA + 2 H(+)</text>
        <dbReference type="Rhea" id="RHEA:61020"/>
        <dbReference type="Rhea" id="RHEA-COMP:10407"/>
        <dbReference type="Rhea" id="RHEA-COMP:11727"/>
        <dbReference type="ChEBI" id="CHEBI:15377"/>
        <dbReference type="ChEBI" id="CHEBI:15378"/>
        <dbReference type="ChEBI" id="CHEBI:17319"/>
        <dbReference type="ChEBI" id="CHEBI:57287"/>
        <dbReference type="ChEBI" id="CHEBI:57288"/>
        <dbReference type="ChEBI" id="CHEBI:57844"/>
        <dbReference type="ChEBI" id="CHEBI:59789"/>
        <dbReference type="ChEBI" id="CHEBI:65315"/>
        <dbReference type="ChEBI" id="CHEBI:74882"/>
        <dbReference type="EC" id="2.3.1.311"/>
    </reaction>
    <physiologicalReaction direction="left-to-right" evidence="15">
        <dbReference type="Rhea" id="RHEA:61021"/>
    </physiologicalReaction>
</comment>
<gene>
    <name evidence="17" type="ORF">UX10_C0001G0006</name>
</gene>
<dbReference type="InterPro" id="IPR000182">
    <property type="entry name" value="GNAT_dom"/>
</dbReference>
<dbReference type="Gene3D" id="3.40.630.30">
    <property type="match status" value="1"/>
</dbReference>
<protein>
    <recommendedName>
        <fullName evidence="14">tRNA carboxymethyluridine synthase</fullName>
        <ecNumber evidence="14">2.3.1.311</ecNumber>
    </recommendedName>
</protein>
<dbReference type="InterPro" id="IPR007197">
    <property type="entry name" value="rSAM"/>
</dbReference>
<evidence type="ECO:0000256" key="13">
    <source>
        <dbReference type="ARBA" id="ARBA00023315"/>
    </source>
</evidence>
<evidence type="ECO:0000256" key="11">
    <source>
        <dbReference type="ARBA" id="ARBA00023004"/>
    </source>
</evidence>
<evidence type="ECO:0000256" key="10">
    <source>
        <dbReference type="ARBA" id="ARBA00022884"/>
    </source>
</evidence>
<dbReference type="SFLD" id="SFLDF00344">
    <property type="entry name" value="ELP3-like"/>
    <property type="match status" value="1"/>
</dbReference>
<feature type="domain" description="Elp3/MiaA/NifB-like radical SAM core" evidence="16">
    <location>
        <begin position="81"/>
        <end position="354"/>
    </location>
</feature>
<dbReference type="SUPFAM" id="SSF55729">
    <property type="entry name" value="Acyl-CoA N-acyltransferases (Nat)"/>
    <property type="match status" value="1"/>
</dbReference>